<gene>
    <name evidence="4" type="ORF">FHR34_001753</name>
</gene>
<dbReference type="RefSeq" id="WP_246559940.1">
    <property type="nucleotide sequence ID" value="NZ_JACHJV010000001.1"/>
</dbReference>
<dbReference type="GO" id="GO:0061522">
    <property type="term" value="F:1,4-dihydroxy-2-naphthoyl-CoA thioesterase activity"/>
    <property type="evidence" value="ECO:0007669"/>
    <property type="project" value="TreeGrafter"/>
</dbReference>
<feature type="domain" description="Thioesterase" evidence="3">
    <location>
        <begin position="76"/>
        <end position="151"/>
    </location>
</feature>
<evidence type="ECO:0000256" key="2">
    <source>
        <dbReference type="ARBA" id="ARBA00022801"/>
    </source>
</evidence>
<dbReference type="InterPro" id="IPR029069">
    <property type="entry name" value="HotDog_dom_sf"/>
</dbReference>
<sequence>MTEQAPTDTAAQAPTTQAPLVLDVPQDVLDHFAKLGVEPSTFSGGTLGDKMGIRVVEASGDRVVGTMPVEGNQQPYGLLHGGASAALAETLGSIGAMLHAGPGRYAVGVDLNVTHHRSATSGLVTGVATAVFKGRTAATYEIAVTDDTGRRITSCRLTCALRDL</sequence>
<dbReference type="EMBL" id="JACHJV010000001">
    <property type="protein sequence ID" value="MBB4922760.1"/>
    <property type="molecule type" value="Genomic_DNA"/>
</dbReference>
<dbReference type="GO" id="GO:0005829">
    <property type="term" value="C:cytosol"/>
    <property type="evidence" value="ECO:0007669"/>
    <property type="project" value="TreeGrafter"/>
</dbReference>
<evidence type="ECO:0000259" key="3">
    <source>
        <dbReference type="Pfam" id="PF03061"/>
    </source>
</evidence>
<accession>A0A7W7R040</accession>
<dbReference type="InterPro" id="IPR006683">
    <property type="entry name" value="Thioestr_dom"/>
</dbReference>
<dbReference type="CDD" id="cd03443">
    <property type="entry name" value="PaaI_thioesterase"/>
    <property type="match status" value="1"/>
</dbReference>
<keyword evidence="2" id="KW-0378">Hydrolase</keyword>
<dbReference type="Pfam" id="PF03061">
    <property type="entry name" value="4HBT"/>
    <property type="match status" value="1"/>
</dbReference>
<dbReference type="PANTHER" id="PTHR43240:SF5">
    <property type="entry name" value="1,4-DIHYDROXY-2-NAPHTHOYL-COA THIOESTERASE 1"/>
    <property type="match status" value="1"/>
</dbReference>
<evidence type="ECO:0000256" key="1">
    <source>
        <dbReference type="ARBA" id="ARBA00008324"/>
    </source>
</evidence>
<dbReference type="SUPFAM" id="SSF54637">
    <property type="entry name" value="Thioesterase/thiol ester dehydrase-isomerase"/>
    <property type="match status" value="1"/>
</dbReference>
<comment type="caution">
    <text evidence="4">The sequence shown here is derived from an EMBL/GenBank/DDBJ whole genome shotgun (WGS) entry which is preliminary data.</text>
</comment>
<protein>
    <submittedName>
        <fullName evidence="4">Uncharacterized protein (TIGR00369 family)</fullName>
    </submittedName>
</protein>
<dbReference type="NCBIfam" id="TIGR00369">
    <property type="entry name" value="unchar_dom_1"/>
    <property type="match status" value="1"/>
</dbReference>
<dbReference type="Gene3D" id="3.10.129.10">
    <property type="entry name" value="Hotdog Thioesterase"/>
    <property type="match status" value="1"/>
</dbReference>
<comment type="similarity">
    <text evidence="1">Belongs to the thioesterase PaaI family.</text>
</comment>
<organism evidence="4 5">
    <name type="scientific">Kitasatospora kifunensis</name>
    <name type="common">Streptomyces kifunensis</name>
    <dbReference type="NCBI Taxonomy" id="58351"/>
    <lineage>
        <taxon>Bacteria</taxon>
        <taxon>Bacillati</taxon>
        <taxon>Actinomycetota</taxon>
        <taxon>Actinomycetes</taxon>
        <taxon>Kitasatosporales</taxon>
        <taxon>Streptomycetaceae</taxon>
        <taxon>Kitasatospora</taxon>
    </lineage>
</organism>
<keyword evidence="5" id="KW-1185">Reference proteome</keyword>
<dbReference type="AlphaFoldDB" id="A0A7W7R040"/>
<dbReference type="PANTHER" id="PTHR43240">
    <property type="entry name" value="1,4-DIHYDROXY-2-NAPHTHOYL-COA THIOESTERASE 1"/>
    <property type="match status" value="1"/>
</dbReference>
<dbReference type="InterPro" id="IPR003736">
    <property type="entry name" value="PAAI_dom"/>
</dbReference>
<name>A0A7W7R040_KITKI</name>
<evidence type="ECO:0000313" key="5">
    <source>
        <dbReference type="Proteomes" id="UP000540506"/>
    </source>
</evidence>
<evidence type="ECO:0000313" key="4">
    <source>
        <dbReference type="EMBL" id="MBB4922760.1"/>
    </source>
</evidence>
<dbReference type="FunFam" id="3.10.129.10:FF:000045">
    <property type="entry name" value="Hotdog fold thioesterase"/>
    <property type="match status" value="1"/>
</dbReference>
<reference evidence="4 5" key="1">
    <citation type="submission" date="2020-08" db="EMBL/GenBank/DDBJ databases">
        <title>Sequencing the genomes of 1000 actinobacteria strains.</title>
        <authorList>
            <person name="Klenk H.-P."/>
        </authorList>
    </citation>
    <scope>NUCLEOTIDE SEQUENCE [LARGE SCALE GENOMIC DNA]</scope>
    <source>
        <strain evidence="4 5">DSM 41654</strain>
    </source>
</reference>
<proteinExistence type="inferred from homology"/>
<dbReference type="Proteomes" id="UP000540506">
    <property type="component" value="Unassembled WGS sequence"/>
</dbReference>